<organism evidence="3 4">
    <name type="scientific">Besnoitia besnoiti</name>
    <name type="common">Apicomplexan protozoan</name>
    <dbReference type="NCBI Taxonomy" id="94643"/>
    <lineage>
        <taxon>Eukaryota</taxon>
        <taxon>Sar</taxon>
        <taxon>Alveolata</taxon>
        <taxon>Apicomplexa</taxon>
        <taxon>Conoidasida</taxon>
        <taxon>Coccidia</taxon>
        <taxon>Eucoccidiorida</taxon>
        <taxon>Eimeriorina</taxon>
        <taxon>Sarcocystidae</taxon>
        <taxon>Besnoitia</taxon>
    </lineage>
</organism>
<feature type="compositionally biased region" description="Basic and acidic residues" evidence="2">
    <location>
        <begin position="1559"/>
        <end position="1590"/>
    </location>
</feature>
<comment type="caution">
    <text evidence="3">The sequence shown here is derived from an EMBL/GenBank/DDBJ whole genome shotgun (WGS) entry which is preliminary data.</text>
</comment>
<feature type="compositionally biased region" description="Low complexity" evidence="2">
    <location>
        <begin position="841"/>
        <end position="850"/>
    </location>
</feature>
<proteinExistence type="inferred from homology"/>
<protein>
    <recommendedName>
        <fullName evidence="1">Cleavage and polyadenylation specificity factor subunit 2</fullName>
    </recommendedName>
    <alternativeName>
        <fullName evidence="1">Cleavage and polyadenylation specificity factor 100 kDa subunit</fullName>
    </alternativeName>
</protein>
<dbReference type="InterPro" id="IPR036866">
    <property type="entry name" value="RibonucZ/Hydroxyglut_hydro"/>
</dbReference>
<feature type="compositionally biased region" description="Acidic residues" evidence="2">
    <location>
        <begin position="869"/>
        <end position="895"/>
    </location>
</feature>
<dbReference type="Gene3D" id="3.60.15.10">
    <property type="entry name" value="Ribonuclease Z/Hydroxyacylglutathione hydrolase-like"/>
    <property type="match status" value="1"/>
</dbReference>
<feature type="region of interest" description="Disordered" evidence="2">
    <location>
        <begin position="1549"/>
        <end position="1613"/>
    </location>
</feature>
<sequence length="1719" mass="179561">MVRVTVEPLYTGGRGSGGSHAAILRLGRLSLLMNCGATDRLDPRDIEPLLPHLSDVDSIFISHGSLRHLGGLPLLHSRQKPALSRPASPASPGLCCCFSGGCRECSVPAFLTQASQRLGKVALESAVLSNAQNRGVCTAEDAQGGGREAGAAGLNALKSSPTEGGSREERGEGEEKCQEAGAAGEPSAAQTRKGDLPAGTILSADPPVSLKDVATIMEACRVLRYEERVRLFPRKRERAFRGHASDEVGEGAEATGAEAAGRETNSEAGDSVCRDEEDEDSEEDETEVYVHCISAGHALGGAVWLFDADGRKIIFAVDHCLNPLWHVDGSALLSLIPTVLAAPSTPSPSPSFSSPSRDAFSSPCLFVSDVHEPPTGIHSWRTSALRALFLQIAQVLQRGGDVIIPMDVGSPLLELLLHLEALWRLAPSLHGFPVFLISPVSVSFLLACRPLLPQSTQRARAVFASQRINPLFSGSSASLSSLVAAHRLAAASVPGKTKNSHWLVRKQTAEEAAEAFPIPLQAPKAAQEGAGDSREKDALIDGSGEHAAATTALLGAAGVPATAAVWSPTSGLLPTPAPGPLGGLEGMGDRTQPAANAGARREPGAQADKKGDEGGEGSKAESGAADANAARGALMLGPALVPAAARLGLVGAVPAQGAAGAGACGGGVPFGNLKFVRLLSTEREVESLLQQKEGKTEEGRRASRRPPCVFICVPASLDSGFGRSLLIREAERAENVFFFLSEPWPGTTAHRVWRMMQESSCSGSEAPVRPEAAGELGERTHGLIHDSSRAGAAADAPELLLTQTRSVALSADELLRLFEREKERREREAEEAKKRQRGDAGETAAEAGAADGEGEEGSKATKEGGGGGDEAEGGEQDDADAQDAEIAEDEEEPDEPLLLRIADEDLVDYSDDEDSAFVHLGAQNRTSSFFASDLAQGEGTAETPRHAESPREETADEAREGEGGDVKTEGDDGPAGLEGETASLDEASSVGSDGDSDWAEPAGPAMEGDRDDFAQPELFTERRRTKKAKGEQTGRLDGKPWAANGDTGVKKEGKEETEEFGIPVSAEQKTIWTAATLSMGTTGSAGAADAASAAKSLWEGGLWGGNERLALANGFALPASGAFGAPGVYRHLAEGERLLAGAPRRRQERIKAQLRLATSAGGGGHLPASPWSFYSSSLMVPSAFGLSSPSPLMGANGLMGSSPFPTAGAAYRLQERALPAWRRQLRQWCGGADPTGLESHTVRVPLRCRVQCFSGGLEGVTSLQGLLSFLSLLRPQNVFLLPSTSGSLASGFAQRLGQRGERSRERGDGVSSHFAVDGDGGVRGDLQEGGAALGPPSGAEALQVDLGHRLVSDLLASLGPQTRVQLLLPSWPGASSLFQPFDAARSFVSNVGVLDLPSGQAVLCLDRRLWAELQAHAVPVPTTRSTRATTFAGAVGLQGARKRGHAGGKRPDGADRGEERNWGQRLCFVARARGTLQPLADAKGQDRGARRTSDGGAVDAAPQEAVRSRKRSRCRRFGSADASFASTAQAGSFWCPSLRPSFRLVASDPTVSEAADAPEDGKHPGGEGERHSRAMDGLEEDGKTAQKEGDSGAASSSASHAKRRLFLGGGDDGPGGADRGATLLLGRLHLGDVADLLRRASGCEGGEDAAGTDAEEERGEIAFAPQGKVLTLADCAAIRVIQDGHGSRAALWEIESSVNPCFFYLRRLFASQPFALPGS</sequence>
<keyword evidence="1" id="KW-0694">RNA-binding</keyword>
<dbReference type="OrthoDB" id="332567at2759"/>
<comment type="similarity">
    <text evidence="1">Belongs to the metallo-beta-lactamase superfamily. RNA-metabolizing metallo-beta-lactamase-like family. CPSF2/YSH1 subfamily.</text>
</comment>
<gene>
    <name evidence="3" type="ORF">BESB_040030</name>
</gene>
<dbReference type="EMBL" id="NWUJ01000002">
    <property type="protein sequence ID" value="PFH37545.1"/>
    <property type="molecule type" value="Genomic_DNA"/>
</dbReference>
<dbReference type="SUPFAM" id="SSF56281">
    <property type="entry name" value="Metallo-hydrolase/oxidoreductase"/>
    <property type="match status" value="2"/>
</dbReference>
<dbReference type="InterPro" id="IPR027075">
    <property type="entry name" value="CPSF2"/>
</dbReference>
<dbReference type="GO" id="GO:0003723">
    <property type="term" value="F:RNA binding"/>
    <property type="evidence" value="ECO:0007669"/>
    <property type="project" value="UniProtKB-KW"/>
</dbReference>
<feature type="region of interest" description="Disordered" evidence="2">
    <location>
        <begin position="139"/>
        <end position="200"/>
    </location>
</feature>
<keyword evidence="1" id="KW-0539">Nucleus</keyword>
<feature type="compositionally biased region" description="Basic and acidic residues" evidence="2">
    <location>
        <begin position="165"/>
        <end position="178"/>
    </location>
</feature>
<evidence type="ECO:0000313" key="4">
    <source>
        <dbReference type="Proteomes" id="UP000224006"/>
    </source>
</evidence>
<dbReference type="PANTHER" id="PTHR45922:SF1">
    <property type="entry name" value="CLEAVAGE AND POLYADENYLATION SPECIFICITY FACTOR SUBUNIT 2"/>
    <property type="match status" value="1"/>
</dbReference>
<feature type="region of interest" description="Disordered" evidence="2">
    <location>
        <begin position="1478"/>
        <end position="1513"/>
    </location>
</feature>
<dbReference type="Proteomes" id="UP000224006">
    <property type="component" value="Chromosome II"/>
</dbReference>
<dbReference type="GO" id="GO:0005847">
    <property type="term" value="C:mRNA cleavage and polyadenylation specificity factor complex"/>
    <property type="evidence" value="ECO:0007669"/>
    <property type="project" value="InterPro"/>
</dbReference>
<comment type="subcellular location">
    <subcellularLocation>
        <location evidence="1">Nucleus</location>
    </subcellularLocation>
</comment>
<dbReference type="VEuPathDB" id="ToxoDB:BESB_040030"/>
<dbReference type="PANTHER" id="PTHR45922">
    <property type="entry name" value="CLEAVAGE AND POLYADENYLATION SPECIFICITY FACTOR SUBUNIT 2"/>
    <property type="match status" value="1"/>
</dbReference>
<feature type="compositionally biased region" description="Basic and acidic residues" evidence="2">
    <location>
        <begin position="1449"/>
        <end position="1458"/>
    </location>
</feature>
<feature type="compositionally biased region" description="Basic and acidic residues" evidence="2">
    <location>
        <begin position="943"/>
        <end position="970"/>
    </location>
</feature>
<dbReference type="STRING" id="94643.A0A2A9MHT2"/>
<feature type="region of interest" description="Disordered" evidence="2">
    <location>
        <begin position="570"/>
        <end position="624"/>
    </location>
</feature>
<feature type="compositionally biased region" description="Basic and acidic residues" evidence="2">
    <location>
        <begin position="1483"/>
        <end position="1493"/>
    </location>
</feature>
<feature type="compositionally biased region" description="Basic and acidic residues" evidence="2">
    <location>
        <begin position="599"/>
        <end position="619"/>
    </location>
</feature>
<feature type="compositionally biased region" description="Acidic residues" evidence="2">
    <location>
        <begin position="275"/>
        <end position="286"/>
    </location>
</feature>
<evidence type="ECO:0000256" key="1">
    <source>
        <dbReference type="RuleBase" id="RU365006"/>
    </source>
</evidence>
<dbReference type="RefSeq" id="XP_029221554.1">
    <property type="nucleotide sequence ID" value="XM_029362589.1"/>
</dbReference>
<name>A0A2A9MHT2_BESBE</name>
<dbReference type="KEGG" id="bbes:BESB_040030"/>
<keyword evidence="1" id="KW-0507">mRNA processing</keyword>
<feature type="region of interest" description="Disordered" evidence="2">
    <location>
        <begin position="822"/>
        <end position="905"/>
    </location>
</feature>
<evidence type="ECO:0000256" key="2">
    <source>
        <dbReference type="SAM" id="MobiDB-lite"/>
    </source>
</evidence>
<keyword evidence="4" id="KW-1185">Reference proteome</keyword>
<feature type="region of interest" description="Disordered" evidence="2">
    <location>
        <begin position="240"/>
        <end position="286"/>
    </location>
</feature>
<reference evidence="3 4" key="1">
    <citation type="submission" date="2017-09" db="EMBL/GenBank/DDBJ databases">
        <title>Genome sequencing of Besnoitia besnoiti strain Bb-Ger1.</title>
        <authorList>
            <person name="Schares G."/>
            <person name="Venepally P."/>
            <person name="Lorenzi H.A."/>
        </authorList>
    </citation>
    <scope>NUCLEOTIDE SEQUENCE [LARGE SCALE GENOMIC DNA]</scope>
    <source>
        <strain evidence="3 4">Bb-Ger1</strain>
    </source>
</reference>
<feature type="region of interest" description="Disordered" evidence="2">
    <location>
        <begin position="515"/>
        <end position="538"/>
    </location>
</feature>
<dbReference type="GO" id="GO:0006398">
    <property type="term" value="P:mRNA 3'-end processing by stem-loop binding and cleavage"/>
    <property type="evidence" value="ECO:0007669"/>
    <property type="project" value="InterPro"/>
</dbReference>
<feature type="region of interest" description="Disordered" evidence="2">
    <location>
        <begin position="928"/>
        <end position="1060"/>
    </location>
</feature>
<evidence type="ECO:0000313" key="3">
    <source>
        <dbReference type="EMBL" id="PFH37545.1"/>
    </source>
</evidence>
<feature type="compositionally biased region" description="Basic and acidic residues" evidence="2">
    <location>
        <begin position="822"/>
        <end position="840"/>
    </location>
</feature>
<accession>A0A2A9MHT2</accession>
<feature type="compositionally biased region" description="Basic and acidic residues" evidence="2">
    <location>
        <begin position="1028"/>
        <end position="1038"/>
    </location>
</feature>
<dbReference type="GeneID" id="40308984"/>
<feature type="region of interest" description="Disordered" evidence="2">
    <location>
        <begin position="1438"/>
        <end position="1458"/>
    </location>
</feature>